<dbReference type="PANTHER" id="PTHR46293">
    <property type="entry name" value="E3 UBIQUITIN PROTEIN LIGASE DRIP1"/>
    <property type="match status" value="1"/>
</dbReference>
<accession>A0A835AFQ4</accession>
<evidence type="ECO:0000256" key="1">
    <source>
        <dbReference type="SAM" id="MobiDB-lite"/>
    </source>
</evidence>
<gene>
    <name evidence="2" type="ORF">HU200_058475</name>
</gene>
<dbReference type="OrthoDB" id="695217at2759"/>
<evidence type="ECO:0000313" key="3">
    <source>
        <dbReference type="Proteomes" id="UP000636709"/>
    </source>
</evidence>
<organism evidence="2 3">
    <name type="scientific">Digitaria exilis</name>
    <dbReference type="NCBI Taxonomy" id="1010633"/>
    <lineage>
        <taxon>Eukaryota</taxon>
        <taxon>Viridiplantae</taxon>
        <taxon>Streptophyta</taxon>
        <taxon>Embryophyta</taxon>
        <taxon>Tracheophyta</taxon>
        <taxon>Spermatophyta</taxon>
        <taxon>Magnoliopsida</taxon>
        <taxon>Liliopsida</taxon>
        <taxon>Poales</taxon>
        <taxon>Poaceae</taxon>
        <taxon>PACMAD clade</taxon>
        <taxon>Panicoideae</taxon>
        <taxon>Panicodae</taxon>
        <taxon>Paniceae</taxon>
        <taxon>Anthephorinae</taxon>
        <taxon>Digitaria</taxon>
    </lineage>
</organism>
<dbReference type="Proteomes" id="UP000636709">
    <property type="component" value="Unassembled WGS sequence"/>
</dbReference>
<proteinExistence type="predicted"/>
<protein>
    <submittedName>
        <fullName evidence="2">Uncharacterized protein</fullName>
    </submittedName>
</protein>
<dbReference type="GO" id="GO:0004842">
    <property type="term" value="F:ubiquitin-protein transferase activity"/>
    <property type="evidence" value="ECO:0007669"/>
    <property type="project" value="InterPro"/>
</dbReference>
<reference evidence="2" key="1">
    <citation type="submission" date="2020-07" db="EMBL/GenBank/DDBJ databases">
        <title>Genome sequence and genetic diversity analysis of an under-domesticated orphan crop, white fonio (Digitaria exilis).</title>
        <authorList>
            <person name="Bennetzen J.L."/>
            <person name="Chen S."/>
            <person name="Ma X."/>
            <person name="Wang X."/>
            <person name="Yssel A.E.J."/>
            <person name="Chaluvadi S.R."/>
            <person name="Johnson M."/>
            <person name="Gangashetty P."/>
            <person name="Hamidou F."/>
            <person name="Sanogo M.D."/>
            <person name="Zwaenepoel A."/>
            <person name="Wallace J."/>
            <person name="Van De Peer Y."/>
            <person name="Van Deynze A."/>
        </authorList>
    </citation>
    <scope>NUCLEOTIDE SEQUENCE</scope>
    <source>
        <tissue evidence="2">Leaves</tissue>
    </source>
</reference>
<name>A0A835AFQ4_9POAL</name>
<evidence type="ECO:0000313" key="2">
    <source>
        <dbReference type="EMBL" id="KAF8659445.1"/>
    </source>
</evidence>
<feature type="region of interest" description="Disordered" evidence="1">
    <location>
        <begin position="37"/>
        <end position="95"/>
    </location>
</feature>
<dbReference type="PANTHER" id="PTHR46293:SF4">
    <property type="entry name" value="OS03G0798200 PROTEIN"/>
    <property type="match status" value="1"/>
</dbReference>
<sequence length="161" mass="17352">MVDDWRCWFEMDRVMELVDKDKGVCTRWEEDGHELDLDSLDGIEGRPPKRRPHGSRSRNSEATSATRGRAGVEPRNRRRPASWKAPPYSPRARALRPPGVMEGAAVLACAAPGAAGGDGAAGAGDVVSLKRSALAACLTCPLCGRLLRDAATITECLHTCE</sequence>
<dbReference type="EMBL" id="JACEFO010002460">
    <property type="protein sequence ID" value="KAF8659445.1"/>
    <property type="molecule type" value="Genomic_DNA"/>
</dbReference>
<dbReference type="AlphaFoldDB" id="A0A835AFQ4"/>
<keyword evidence="3" id="KW-1185">Reference proteome</keyword>
<dbReference type="InterPro" id="IPR044807">
    <property type="entry name" value="DRIP1-like"/>
</dbReference>
<comment type="caution">
    <text evidence="2">The sequence shown here is derived from an EMBL/GenBank/DDBJ whole genome shotgun (WGS) entry which is preliminary data.</text>
</comment>